<dbReference type="Proteomes" id="UP000236333">
    <property type="component" value="Unassembled WGS sequence"/>
</dbReference>
<evidence type="ECO:0008006" key="4">
    <source>
        <dbReference type="Google" id="ProtNLM"/>
    </source>
</evidence>
<feature type="compositionally biased region" description="Basic and acidic residues" evidence="1">
    <location>
        <begin position="46"/>
        <end position="55"/>
    </location>
</feature>
<protein>
    <recommendedName>
        <fullName evidence="4">Methyltransferase domain-containing protein</fullName>
    </recommendedName>
</protein>
<sequence length="260" mass="25909">LRAYLCACPAATTRHPGAAAPGHTVEASGRVAGRPEEAASGQETGGQRDRDEFGREGAAGVGLGGGGGPEARLHVCAACAHLKPQPAPPVAGPHRTEPRGTSTRGDAASFGTAAAAAAPAAVTTAAAAADVPWKPPPPPLRVLELCCGTGASLAFMHGLGCSVVGVELVAAAAGLAARRLAEVGRARVAVEAVGGAEAGRGPAGLPPPLPHTAMTPHLARQEEQQEQAQAQEGPTATVLCGDLFSAQLPHASFDFVYDCQ</sequence>
<feature type="non-terminal residue" evidence="2">
    <location>
        <position position="1"/>
    </location>
</feature>
<dbReference type="SUPFAM" id="SSF53335">
    <property type="entry name" value="S-adenosyl-L-methionine-dependent methyltransferases"/>
    <property type="match status" value="1"/>
</dbReference>
<name>A0A2J7VJJ6_9CHLO</name>
<feature type="region of interest" description="Disordered" evidence="1">
    <location>
        <begin position="197"/>
        <end position="232"/>
    </location>
</feature>
<feature type="region of interest" description="Disordered" evidence="1">
    <location>
        <begin position="13"/>
        <end position="65"/>
    </location>
</feature>
<dbReference type="EMBL" id="PGGS01005841">
    <property type="protein sequence ID" value="PNG51489.1"/>
    <property type="molecule type" value="Genomic_DNA"/>
</dbReference>
<feature type="region of interest" description="Disordered" evidence="1">
    <location>
        <begin position="86"/>
        <end position="107"/>
    </location>
</feature>
<reference evidence="2 3" key="1">
    <citation type="journal article" date="2017" name="Mol. Biol. Evol.">
        <title>The 4-celled Tetrabaena socialis nuclear genome reveals the essential components for genetic control of cell number at the origin of multicellularity in the volvocine lineage.</title>
        <authorList>
            <person name="Featherston J."/>
            <person name="Arakaki Y."/>
            <person name="Hanschen E.R."/>
            <person name="Ferris P.J."/>
            <person name="Michod R.E."/>
            <person name="Olson B.J.S.C."/>
            <person name="Nozaki H."/>
            <person name="Durand P.M."/>
        </authorList>
    </citation>
    <scope>NUCLEOTIDE SEQUENCE [LARGE SCALE GENOMIC DNA]</scope>
    <source>
        <strain evidence="2 3">NIES-571</strain>
    </source>
</reference>
<organism evidence="2 3">
    <name type="scientific">Tetrabaena socialis</name>
    <dbReference type="NCBI Taxonomy" id="47790"/>
    <lineage>
        <taxon>Eukaryota</taxon>
        <taxon>Viridiplantae</taxon>
        <taxon>Chlorophyta</taxon>
        <taxon>core chlorophytes</taxon>
        <taxon>Chlorophyceae</taxon>
        <taxon>CS clade</taxon>
        <taxon>Chlamydomonadales</taxon>
        <taxon>Tetrabaenaceae</taxon>
        <taxon>Tetrabaena</taxon>
    </lineage>
</organism>
<gene>
    <name evidence="2" type="ORF">TSOC_015512</name>
</gene>
<feature type="non-terminal residue" evidence="2">
    <location>
        <position position="260"/>
    </location>
</feature>
<dbReference type="InterPro" id="IPR029063">
    <property type="entry name" value="SAM-dependent_MTases_sf"/>
</dbReference>
<dbReference type="Gene3D" id="3.40.50.150">
    <property type="entry name" value="Vaccinia Virus protein VP39"/>
    <property type="match status" value="1"/>
</dbReference>
<dbReference type="AlphaFoldDB" id="A0A2J7VJJ6"/>
<comment type="caution">
    <text evidence="2">The sequence shown here is derived from an EMBL/GenBank/DDBJ whole genome shotgun (WGS) entry which is preliminary data.</text>
</comment>
<evidence type="ECO:0000313" key="3">
    <source>
        <dbReference type="Proteomes" id="UP000236333"/>
    </source>
</evidence>
<evidence type="ECO:0000256" key="1">
    <source>
        <dbReference type="SAM" id="MobiDB-lite"/>
    </source>
</evidence>
<accession>A0A2J7VJJ6</accession>
<proteinExistence type="predicted"/>
<dbReference type="OrthoDB" id="540453at2759"/>
<keyword evidence="3" id="KW-1185">Reference proteome</keyword>
<evidence type="ECO:0000313" key="2">
    <source>
        <dbReference type="EMBL" id="PNG51489.1"/>
    </source>
</evidence>